<sequence>MEPFGPHANYLKELERRSRESRVHSPHQLTGLTIASILHDLKHKSLYIKLVKEGDPDFLLQLAKSIAERNDINNHGAYFMTMVKEHNSKKKL</sequence>
<evidence type="ECO:0000313" key="1">
    <source>
        <dbReference type="EMBL" id="PIT92097.1"/>
    </source>
</evidence>
<evidence type="ECO:0000313" key="2">
    <source>
        <dbReference type="Proteomes" id="UP000228635"/>
    </source>
</evidence>
<reference evidence="2" key="1">
    <citation type="submission" date="2017-09" db="EMBL/GenBank/DDBJ databases">
        <title>Depth-based differentiation of microbial function through sediment-hosted aquifers and enrichment of novel symbionts in the deep terrestrial subsurface.</title>
        <authorList>
            <person name="Probst A.J."/>
            <person name="Ladd B."/>
            <person name="Jarett J.K."/>
            <person name="Geller-Mcgrath D.E."/>
            <person name="Sieber C.M.K."/>
            <person name="Emerson J.B."/>
            <person name="Anantharaman K."/>
            <person name="Thomas B.C."/>
            <person name="Malmstrom R."/>
            <person name="Stieglmeier M."/>
            <person name="Klingl A."/>
            <person name="Woyke T."/>
            <person name="Ryan C.M."/>
            <person name="Banfield J.F."/>
        </authorList>
    </citation>
    <scope>NUCLEOTIDE SEQUENCE [LARGE SCALE GENOMIC DNA]</scope>
</reference>
<dbReference type="Proteomes" id="UP000228635">
    <property type="component" value="Unassembled WGS sequence"/>
</dbReference>
<dbReference type="AlphaFoldDB" id="A0A2M6WH32"/>
<proteinExistence type="predicted"/>
<protein>
    <submittedName>
        <fullName evidence="1">Uncharacterized protein</fullName>
    </submittedName>
</protein>
<accession>A0A2M6WH32</accession>
<name>A0A2M6WH32_9BACT</name>
<gene>
    <name evidence="1" type="ORF">COU08_04570</name>
</gene>
<dbReference type="EMBL" id="PFBA01000035">
    <property type="protein sequence ID" value="PIT92097.1"/>
    <property type="molecule type" value="Genomic_DNA"/>
</dbReference>
<organism evidence="1 2">
    <name type="scientific">Candidatus Harrisonbacteria bacterium CG10_big_fil_rev_8_21_14_0_10_42_17</name>
    <dbReference type="NCBI Taxonomy" id="1974584"/>
    <lineage>
        <taxon>Bacteria</taxon>
        <taxon>Candidatus Harrisoniibacteriota</taxon>
    </lineage>
</organism>
<comment type="caution">
    <text evidence="1">The sequence shown here is derived from an EMBL/GenBank/DDBJ whole genome shotgun (WGS) entry which is preliminary data.</text>
</comment>